<accession>A0A3B0TM37</accession>
<dbReference type="EMBL" id="UOEI01000574">
    <property type="protein sequence ID" value="VAW08106.1"/>
    <property type="molecule type" value="Genomic_DNA"/>
</dbReference>
<feature type="non-terminal residue" evidence="1">
    <location>
        <position position="36"/>
    </location>
</feature>
<name>A0A3B0TM37_9ZZZZ</name>
<reference evidence="1" key="1">
    <citation type="submission" date="2018-06" db="EMBL/GenBank/DDBJ databases">
        <authorList>
            <person name="Zhirakovskaya E."/>
        </authorList>
    </citation>
    <scope>NUCLEOTIDE SEQUENCE</scope>
</reference>
<dbReference type="AlphaFoldDB" id="A0A3B0TM37"/>
<sequence length="36" mass="4116">MSRTDRPAYPEVMLHPSTDTTLHVTLSGDVFLKSRR</sequence>
<evidence type="ECO:0000313" key="1">
    <source>
        <dbReference type="EMBL" id="VAW08106.1"/>
    </source>
</evidence>
<gene>
    <name evidence="1" type="ORF">MNBD_ACTINO01-1230</name>
</gene>
<organism evidence="1">
    <name type="scientific">hydrothermal vent metagenome</name>
    <dbReference type="NCBI Taxonomy" id="652676"/>
    <lineage>
        <taxon>unclassified sequences</taxon>
        <taxon>metagenomes</taxon>
        <taxon>ecological metagenomes</taxon>
    </lineage>
</organism>
<protein>
    <submittedName>
        <fullName evidence="1">Uncharacterized protein</fullName>
    </submittedName>
</protein>
<proteinExistence type="predicted"/>